<dbReference type="Proteomes" id="UP000030673">
    <property type="component" value="Unassembled WGS sequence"/>
</dbReference>
<keyword evidence="1" id="KW-0812">Transmembrane</keyword>
<evidence type="ECO:0000313" key="3">
    <source>
        <dbReference type="Proteomes" id="UP000030673"/>
    </source>
</evidence>
<evidence type="ECO:0000256" key="1">
    <source>
        <dbReference type="SAM" id="Phobius"/>
    </source>
</evidence>
<protein>
    <submittedName>
        <fullName evidence="2">Uncharacterized protein</fullName>
    </submittedName>
</protein>
<accession>W7KB64</accession>
<dbReference type="EMBL" id="KE123726">
    <property type="protein sequence ID" value="EWC90904.1"/>
    <property type="molecule type" value="Genomic_DNA"/>
</dbReference>
<sequence length="105" mass="12778">TYVIIVQCIYLCNKLISTFQIKIRIISFLSFWFTKCMIIWCHIKCLCTNPGFLNETSFIMCSYIYIYIYIYFFFFHFVSDNTTEYDNNVQMCKKCNLLKIKRSHH</sequence>
<name>W7KB64_PLAFO</name>
<organism evidence="2 3">
    <name type="scientific">Plasmodium falciparum (isolate NF54)</name>
    <dbReference type="NCBI Taxonomy" id="5843"/>
    <lineage>
        <taxon>Eukaryota</taxon>
        <taxon>Sar</taxon>
        <taxon>Alveolata</taxon>
        <taxon>Apicomplexa</taxon>
        <taxon>Aconoidasida</taxon>
        <taxon>Haemosporida</taxon>
        <taxon>Plasmodiidae</taxon>
        <taxon>Plasmodium</taxon>
        <taxon>Plasmodium (Laverania)</taxon>
    </lineage>
</organism>
<feature type="transmembrane region" description="Helical" evidence="1">
    <location>
        <begin position="25"/>
        <end position="46"/>
    </location>
</feature>
<keyword evidence="3" id="KW-1185">Reference proteome</keyword>
<keyword evidence="1" id="KW-1133">Transmembrane helix</keyword>
<feature type="transmembrane region" description="Helical" evidence="1">
    <location>
        <begin position="58"/>
        <end position="78"/>
    </location>
</feature>
<feature type="non-terminal residue" evidence="2">
    <location>
        <position position="1"/>
    </location>
</feature>
<dbReference type="AlphaFoldDB" id="W7KB64"/>
<evidence type="ECO:0000313" key="2">
    <source>
        <dbReference type="EMBL" id="EWC90904.1"/>
    </source>
</evidence>
<reference evidence="2 3" key="1">
    <citation type="submission" date="2013-02" db="EMBL/GenBank/DDBJ databases">
        <title>The Genome Sequence of Plasmodium falciparum NF54.</title>
        <authorList>
            <consortium name="The Broad Institute Genome Sequencing Platform"/>
            <consortium name="The Broad Institute Genome Sequencing Center for Infectious Disease"/>
            <person name="Neafsey D."/>
            <person name="Cheeseman I."/>
            <person name="Volkman S."/>
            <person name="Adams J."/>
            <person name="Walker B."/>
            <person name="Young S.K."/>
            <person name="Zeng Q."/>
            <person name="Gargeya S."/>
            <person name="Fitzgerald M."/>
            <person name="Haas B."/>
            <person name="Abouelleil A."/>
            <person name="Alvarado L."/>
            <person name="Arachchi H.M."/>
            <person name="Berlin A.M."/>
            <person name="Chapman S.B."/>
            <person name="Dewar J."/>
            <person name="Goldberg J."/>
            <person name="Griggs A."/>
            <person name="Gujja S."/>
            <person name="Hansen M."/>
            <person name="Howarth C."/>
            <person name="Imamovic A."/>
            <person name="Larimer J."/>
            <person name="McCowan C."/>
            <person name="Murphy C."/>
            <person name="Neiman D."/>
            <person name="Pearson M."/>
            <person name="Priest M."/>
            <person name="Roberts A."/>
            <person name="Saif S."/>
            <person name="Shea T."/>
            <person name="Sisk P."/>
            <person name="Sykes S."/>
            <person name="Wortman J."/>
            <person name="Nusbaum C."/>
            <person name="Birren B."/>
        </authorList>
    </citation>
    <scope>NUCLEOTIDE SEQUENCE [LARGE SCALE GENOMIC DNA]</scope>
    <source>
        <strain evidence="2 3">NF54</strain>
    </source>
</reference>
<proteinExistence type="predicted"/>
<gene>
    <name evidence="2" type="ORF">PFNF54_00287</name>
</gene>
<keyword evidence="1" id="KW-0472">Membrane</keyword>
<feature type="non-terminal residue" evidence="2">
    <location>
        <position position="105"/>
    </location>
</feature>